<accession>A0A2W1H714</accession>
<dbReference type="AlphaFoldDB" id="A0A2W1H714"/>
<feature type="region of interest" description="Disordered" evidence="1">
    <location>
        <begin position="386"/>
        <end position="445"/>
    </location>
</feature>
<sequence length="497" mass="53099">MARRTTFGSESSSLEPSHAPASRSPAAESARAEPHSALVAPQDLAAAPNRKKRSQDHVEGDALVLAAAPLTVTPPSATSSAVPIGIHWPNVSRAEDPPKTKKKVIPGGAGYRFNKLYDYPSSSSAKPLILDFLREHASRKISVKFLKELQAVLVECSDGGILLGPRIRVFAVRPGDDPSAAVHHRKSLQVNPHLQVDLQPGFRTVGEYFRLSNKTKRQLYEPHIQSLLSSYAYGTKTRGFSSAEADDLSDVHEEACGRCAKAGVKLAHETCSQVYRGTKLLYDGLCNNCLYAGGTQACSFRRTDVVARGVKASGATEGLSVSNILGLPAIGPNAQALTRSALSFAPTPSTPRKDKASFVWGSGSNAHRYGDHLIAIHKGESVLYQPSLSSDASSSAPSDGDSSSDSAEDEDLEEDLTPQMRAPKRVRRHSPAAEPTPTAPLFRRSARLAQVPIVNLELSDDDSVDGDNDIEMIDSGDNHDKEFANAAASSAEDSSDS</sequence>
<reference evidence="2 3" key="1">
    <citation type="journal article" date="2018" name="BMC Genomics">
        <title>Comparative genomics of the wheat fungal pathogen Pyrenophora tritici-repentis reveals chromosomal variations and genome plasticity.</title>
        <authorList>
            <person name="Moolhuijzen P."/>
            <person name="See P.T."/>
            <person name="Hane J.K."/>
            <person name="Shi G."/>
            <person name="Liu Z."/>
            <person name="Oliver R.P."/>
            <person name="Moffat C.S."/>
        </authorList>
    </citation>
    <scope>NUCLEOTIDE SEQUENCE [LARGE SCALE GENOMIC DNA]</scope>
    <source>
        <strain evidence="2">M4</strain>
    </source>
</reference>
<feature type="region of interest" description="Disordered" evidence="1">
    <location>
        <begin position="1"/>
        <end position="58"/>
    </location>
</feature>
<proteinExistence type="predicted"/>
<dbReference type="Proteomes" id="UP000245464">
    <property type="component" value="Chromosome 1"/>
</dbReference>
<feature type="region of interest" description="Disordered" evidence="1">
    <location>
        <begin position="457"/>
        <end position="480"/>
    </location>
</feature>
<feature type="compositionally biased region" description="Low complexity" evidence="1">
    <location>
        <begin position="387"/>
        <end position="405"/>
    </location>
</feature>
<dbReference type="GeneID" id="90953758"/>
<dbReference type="EMBL" id="NQIK02000001">
    <property type="protein sequence ID" value="KAF7575772.1"/>
    <property type="molecule type" value="Genomic_DNA"/>
</dbReference>
<evidence type="ECO:0000313" key="2">
    <source>
        <dbReference type="EMBL" id="KAF7575772.1"/>
    </source>
</evidence>
<feature type="compositionally biased region" description="Acidic residues" evidence="1">
    <location>
        <begin position="458"/>
        <end position="474"/>
    </location>
</feature>
<gene>
    <name evidence="2" type="ORF">PtrM4_000120</name>
</gene>
<comment type="caution">
    <text evidence="2">The sequence shown here is derived from an EMBL/GenBank/DDBJ whole genome shotgun (WGS) entry which is preliminary data.</text>
</comment>
<dbReference type="KEGG" id="ptrr:90953758"/>
<feature type="compositionally biased region" description="Polar residues" evidence="1">
    <location>
        <begin position="1"/>
        <end position="15"/>
    </location>
</feature>
<organism evidence="2 3">
    <name type="scientific">Pyrenophora tritici-repentis</name>
    <dbReference type="NCBI Taxonomy" id="45151"/>
    <lineage>
        <taxon>Eukaryota</taxon>
        <taxon>Fungi</taxon>
        <taxon>Dikarya</taxon>
        <taxon>Ascomycota</taxon>
        <taxon>Pezizomycotina</taxon>
        <taxon>Dothideomycetes</taxon>
        <taxon>Pleosporomycetidae</taxon>
        <taxon>Pleosporales</taxon>
        <taxon>Pleosporineae</taxon>
        <taxon>Pleosporaceae</taxon>
        <taxon>Pyrenophora</taxon>
    </lineage>
</organism>
<name>A0A2W1H714_9PLEO</name>
<evidence type="ECO:0000313" key="3">
    <source>
        <dbReference type="Proteomes" id="UP000245464"/>
    </source>
</evidence>
<dbReference type="RefSeq" id="XP_065964720.1">
    <property type="nucleotide sequence ID" value="XM_066102518.1"/>
</dbReference>
<feature type="compositionally biased region" description="Acidic residues" evidence="1">
    <location>
        <begin position="406"/>
        <end position="416"/>
    </location>
</feature>
<protein>
    <submittedName>
        <fullName evidence="2">Uncharacterized protein</fullName>
    </submittedName>
</protein>
<evidence type="ECO:0000256" key="1">
    <source>
        <dbReference type="SAM" id="MobiDB-lite"/>
    </source>
</evidence>
<feature type="compositionally biased region" description="Low complexity" evidence="1">
    <location>
        <begin position="16"/>
        <end position="29"/>
    </location>
</feature>